<sequence length="282" mass="30532">MDGRAGIDAALVRRLIAAQCPQWSDRPVRPVDVDGWDNRTYRLGDDLTVRLPTAGAYAAAVGKEHRWLPRLAPWLPVPIPEPVALGRPAFGYPHPWSVRRWLDGATASPATVGDLTAFAVAVGEFVVALQRIDPTGGPTAGAHCFHRGTPPAHYDDETRKALATLDGRIDTVRAETVWTTALTADWHGPPTWFHGDIAHGNLLVRDGHLAAVIDFGTSGVGDPACDLVIAWTMFHGPSRDAFRATVAQDEGTWARARGWALWKALITADLRVVDEVLTDPTG</sequence>
<dbReference type="PANTHER" id="PTHR21310">
    <property type="entry name" value="AMINOGLYCOSIDE PHOSPHOTRANSFERASE-RELATED-RELATED"/>
    <property type="match status" value="1"/>
</dbReference>
<dbReference type="PANTHER" id="PTHR21310:SF42">
    <property type="entry name" value="BIFUNCTIONAL AAC_APH"/>
    <property type="match status" value="1"/>
</dbReference>
<name>A0A7Z0WRP6_9PSEU</name>
<evidence type="ECO:0000313" key="2">
    <source>
        <dbReference type="EMBL" id="OLF12722.1"/>
    </source>
</evidence>
<gene>
    <name evidence="2" type="ORF">BLA60_05435</name>
</gene>
<keyword evidence="2" id="KW-0808">Transferase</keyword>
<evidence type="ECO:0000313" key="3">
    <source>
        <dbReference type="Proteomes" id="UP000185696"/>
    </source>
</evidence>
<dbReference type="Gene3D" id="3.30.200.20">
    <property type="entry name" value="Phosphorylase Kinase, domain 1"/>
    <property type="match status" value="1"/>
</dbReference>
<dbReference type="Pfam" id="PF01636">
    <property type="entry name" value="APH"/>
    <property type="match status" value="1"/>
</dbReference>
<dbReference type="InterPro" id="IPR011009">
    <property type="entry name" value="Kinase-like_dom_sf"/>
</dbReference>
<dbReference type="AlphaFoldDB" id="A0A7Z0WRP6"/>
<feature type="domain" description="Aminoglycoside phosphotransferase" evidence="1">
    <location>
        <begin position="34"/>
        <end position="259"/>
    </location>
</feature>
<dbReference type="Gene3D" id="3.90.1200.10">
    <property type="match status" value="1"/>
</dbReference>
<keyword evidence="3" id="KW-1185">Reference proteome</keyword>
<evidence type="ECO:0000259" key="1">
    <source>
        <dbReference type="Pfam" id="PF01636"/>
    </source>
</evidence>
<proteinExistence type="predicted"/>
<organism evidence="2 3">
    <name type="scientific">Actinophytocola xinjiangensis</name>
    <dbReference type="NCBI Taxonomy" id="485602"/>
    <lineage>
        <taxon>Bacteria</taxon>
        <taxon>Bacillati</taxon>
        <taxon>Actinomycetota</taxon>
        <taxon>Actinomycetes</taxon>
        <taxon>Pseudonocardiales</taxon>
        <taxon>Pseudonocardiaceae</taxon>
    </lineage>
</organism>
<dbReference type="RefSeq" id="WP_075131629.1">
    <property type="nucleotide sequence ID" value="NZ_MSIF01000002.1"/>
</dbReference>
<dbReference type="InterPro" id="IPR051678">
    <property type="entry name" value="AGP_Transferase"/>
</dbReference>
<accession>A0A7Z0WRP6</accession>
<dbReference type="GO" id="GO:0016740">
    <property type="term" value="F:transferase activity"/>
    <property type="evidence" value="ECO:0007669"/>
    <property type="project" value="UniProtKB-KW"/>
</dbReference>
<comment type="caution">
    <text evidence="2">The sequence shown here is derived from an EMBL/GenBank/DDBJ whole genome shotgun (WGS) entry which is preliminary data.</text>
</comment>
<reference evidence="2 3" key="1">
    <citation type="submission" date="2016-12" db="EMBL/GenBank/DDBJ databases">
        <title>The draft genome sequence of Actinophytocola xinjiangensis.</title>
        <authorList>
            <person name="Wang W."/>
            <person name="Yuan L."/>
        </authorList>
    </citation>
    <scope>NUCLEOTIDE SEQUENCE [LARGE SCALE GENOMIC DNA]</scope>
    <source>
        <strain evidence="2 3">CGMCC 4.4663</strain>
    </source>
</reference>
<dbReference type="EMBL" id="MSIF01000002">
    <property type="protein sequence ID" value="OLF12722.1"/>
    <property type="molecule type" value="Genomic_DNA"/>
</dbReference>
<dbReference type="Proteomes" id="UP000185696">
    <property type="component" value="Unassembled WGS sequence"/>
</dbReference>
<dbReference type="SUPFAM" id="SSF56112">
    <property type="entry name" value="Protein kinase-like (PK-like)"/>
    <property type="match status" value="1"/>
</dbReference>
<protein>
    <submittedName>
        <fullName evidence="2">Acetyltransferase</fullName>
    </submittedName>
</protein>
<dbReference type="InterPro" id="IPR002575">
    <property type="entry name" value="Aminoglycoside_PTrfase"/>
</dbReference>
<dbReference type="CDD" id="cd05155">
    <property type="entry name" value="APH_ChoK_like_1"/>
    <property type="match status" value="1"/>
</dbReference>